<evidence type="ECO:0000313" key="3">
    <source>
        <dbReference type="Proteomes" id="UP000800039"/>
    </source>
</evidence>
<keyword evidence="1" id="KW-0472">Membrane</keyword>
<dbReference type="EMBL" id="ML976615">
    <property type="protein sequence ID" value="KAF1848693.1"/>
    <property type="molecule type" value="Genomic_DNA"/>
</dbReference>
<gene>
    <name evidence="2" type="ORF">K460DRAFT_427888</name>
</gene>
<keyword evidence="1" id="KW-1133">Transmembrane helix</keyword>
<keyword evidence="3" id="KW-1185">Reference proteome</keyword>
<sequence length="545" mass="60135">LFKVIAGLCIGLNGKPISSYGSDVKSITLLSPTIFPIIYAAILGKLLRRLGLYKAERGTTIGVLERLIGCQSIFSTLERQVGLRRVDFLGCSVLLAWLLSPLGGQASLRLLTTEPQVNTFNSTILYYSIEKYANATALFRKPGNGSASPFFAPLFMTAIQTSRHRLGNPMDLFGKVKIPDINALNTYSTEVADYDWHQVINDTDVRYTSVFGIPIAGVPETGNASFNLVTHYWNINCTSNNRGALSSPWQWEFPNTTTLGDAIKPRSPSFDLIVNEKNNSNLTTRSVVSIPCIAAPVVVESKVSCYDKSCSVRAIRNVDRGGSDLWHGITPLSIFKAIADQMPGVDVSTTQEIEFGNELIERWILDPNLDPEAFADWIDLSLLDISYFNRNLQIAINTFWDFTIGNVVRMDGLTKESAIVSERTWNTTTMLVAEYKGLRYVCHIKLAVLTMAICLVLLMAANLSMILGIVTRTPDILGFVSVSARDNPYFKGRVSSHLSGLETARALRDVRVRVGDVQSEADVGHVALATMDANPGRLSWTRLYD</sequence>
<feature type="transmembrane region" description="Helical" evidence="1">
    <location>
        <begin position="446"/>
        <end position="470"/>
    </location>
</feature>
<protein>
    <submittedName>
        <fullName evidence="2">Uncharacterized protein</fullName>
    </submittedName>
</protein>
<dbReference type="AlphaFoldDB" id="A0A9P4LBL6"/>
<dbReference type="RefSeq" id="XP_040791256.1">
    <property type="nucleotide sequence ID" value="XM_040938279.1"/>
</dbReference>
<name>A0A9P4LBL6_9PLEO</name>
<comment type="caution">
    <text evidence="2">The sequence shown here is derived from an EMBL/GenBank/DDBJ whole genome shotgun (WGS) entry which is preliminary data.</text>
</comment>
<dbReference type="GeneID" id="63855533"/>
<reference evidence="2" key="1">
    <citation type="submission" date="2020-01" db="EMBL/GenBank/DDBJ databases">
        <authorList>
            <consortium name="DOE Joint Genome Institute"/>
            <person name="Haridas S."/>
            <person name="Albert R."/>
            <person name="Binder M."/>
            <person name="Bloem J."/>
            <person name="Labutti K."/>
            <person name="Salamov A."/>
            <person name="Andreopoulos B."/>
            <person name="Baker S.E."/>
            <person name="Barry K."/>
            <person name="Bills G."/>
            <person name="Bluhm B.H."/>
            <person name="Cannon C."/>
            <person name="Castanera R."/>
            <person name="Culley D.E."/>
            <person name="Daum C."/>
            <person name="Ezra D."/>
            <person name="Gonzalez J.B."/>
            <person name="Henrissat B."/>
            <person name="Kuo A."/>
            <person name="Liang C."/>
            <person name="Lipzen A."/>
            <person name="Lutzoni F."/>
            <person name="Magnuson J."/>
            <person name="Mondo S."/>
            <person name="Nolan M."/>
            <person name="Ohm R."/>
            <person name="Pangilinan J."/>
            <person name="Park H.-J."/>
            <person name="Ramirez L."/>
            <person name="Alfaro M."/>
            <person name="Sun H."/>
            <person name="Tritt A."/>
            <person name="Yoshinaga Y."/>
            <person name="Zwiers L.-H."/>
            <person name="Turgeon B.G."/>
            <person name="Goodwin S.B."/>
            <person name="Spatafora J.W."/>
            <person name="Crous P.W."/>
            <person name="Grigoriev I.V."/>
        </authorList>
    </citation>
    <scope>NUCLEOTIDE SEQUENCE</scope>
    <source>
        <strain evidence="2">CBS 394.84</strain>
    </source>
</reference>
<evidence type="ECO:0000256" key="1">
    <source>
        <dbReference type="SAM" id="Phobius"/>
    </source>
</evidence>
<feature type="non-terminal residue" evidence="2">
    <location>
        <position position="1"/>
    </location>
</feature>
<keyword evidence="1" id="KW-0812">Transmembrane</keyword>
<dbReference type="OrthoDB" id="3692311at2759"/>
<accession>A0A9P4LBL6</accession>
<dbReference type="Proteomes" id="UP000800039">
    <property type="component" value="Unassembled WGS sequence"/>
</dbReference>
<evidence type="ECO:0000313" key="2">
    <source>
        <dbReference type="EMBL" id="KAF1848693.1"/>
    </source>
</evidence>
<organism evidence="2 3">
    <name type="scientific">Cucurbitaria berberidis CBS 394.84</name>
    <dbReference type="NCBI Taxonomy" id="1168544"/>
    <lineage>
        <taxon>Eukaryota</taxon>
        <taxon>Fungi</taxon>
        <taxon>Dikarya</taxon>
        <taxon>Ascomycota</taxon>
        <taxon>Pezizomycotina</taxon>
        <taxon>Dothideomycetes</taxon>
        <taxon>Pleosporomycetidae</taxon>
        <taxon>Pleosporales</taxon>
        <taxon>Pleosporineae</taxon>
        <taxon>Cucurbitariaceae</taxon>
        <taxon>Cucurbitaria</taxon>
    </lineage>
</organism>
<proteinExistence type="predicted"/>